<organism evidence="1 2">
    <name type="scientific">Trifolium pratense</name>
    <name type="common">Red clover</name>
    <dbReference type="NCBI Taxonomy" id="57577"/>
    <lineage>
        <taxon>Eukaryota</taxon>
        <taxon>Viridiplantae</taxon>
        <taxon>Streptophyta</taxon>
        <taxon>Embryophyta</taxon>
        <taxon>Tracheophyta</taxon>
        <taxon>Spermatophyta</taxon>
        <taxon>Magnoliopsida</taxon>
        <taxon>eudicotyledons</taxon>
        <taxon>Gunneridae</taxon>
        <taxon>Pentapetalae</taxon>
        <taxon>rosids</taxon>
        <taxon>fabids</taxon>
        <taxon>Fabales</taxon>
        <taxon>Fabaceae</taxon>
        <taxon>Papilionoideae</taxon>
        <taxon>50 kb inversion clade</taxon>
        <taxon>NPAAA clade</taxon>
        <taxon>Hologalegina</taxon>
        <taxon>IRL clade</taxon>
        <taxon>Trifolieae</taxon>
        <taxon>Trifolium</taxon>
    </lineage>
</organism>
<gene>
    <name evidence="1" type="ORF">MILVUS5_LOCUS27275</name>
</gene>
<protein>
    <submittedName>
        <fullName evidence="1">Uncharacterized protein</fullName>
    </submittedName>
</protein>
<comment type="caution">
    <text evidence="1">The sequence shown here is derived from an EMBL/GenBank/DDBJ whole genome shotgun (WGS) entry which is preliminary data.</text>
</comment>
<evidence type="ECO:0000313" key="2">
    <source>
        <dbReference type="Proteomes" id="UP001177021"/>
    </source>
</evidence>
<dbReference type="EMBL" id="CASHSV030000409">
    <property type="protein sequence ID" value="CAJ2661585.1"/>
    <property type="molecule type" value="Genomic_DNA"/>
</dbReference>
<proteinExistence type="predicted"/>
<sequence length="58" mass="6432">MEACNSFAVTYVPLDGTLGPYAVEFIINHAEVSIAFLQENKIPSVTTRGLGSIRRRFM</sequence>
<name>A0ACB0KZ48_TRIPR</name>
<keyword evidence="2" id="KW-1185">Reference proteome</keyword>
<evidence type="ECO:0000313" key="1">
    <source>
        <dbReference type="EMBL" id="CAJ2661585.1"/>
    </source>
</evidence>
<reference evidence="1" key="1">
    <citation type="submission" date="2023-10" db="EMBL/GenBank/DDBJ databases">
        <authorList>
            <person name="Rodriguez Cubillos JULIANA M."/>
            <person name="De Vega J."/>
        </authorList>
    </citation>
    <scope>NUCLEOTIDE SEQUENCE</scope>
</reference>
<dbReference type="Proteomes" id="UP001177021">
    <property type="component" value="Unassembled WGS sequence"/>
</dbReference>
<accession>A0ACB0KZ48</accession>